<evidence type="ECO:0000313" key="9">
    <source>
        <dbReference type="Proteomes" id="UP001190452"/>
    </source>
</evidence>
<evidence type="ECO:0000256" key="2">
    <source>
        <dbReference type="ARBA" id="ARBA00022529"/>
    </source>
</evidence>
<evidence type="ECO:0000256" key="5">
    <source>
        <dbReference type="ARBA" id="ARBA00023200"/>
    </source>
</evidence>
<dbReference type="HAMAP" id="MF_04110">
    <property type="entry name" value="ENDOLYSIN_T4"/>
    <property type="match status" value="1"/>
</dbReference>
<dbReference type="InterPro" id="IPR002196">
    <property type="entry name" value="Glyco_hydro_24"/>
</dbReference>
<keyword evidence="3 7" id="KW-0081">Bacteriolytic enzyme</keyword>
<dbReference type="PANTHER" id="PTHR38107">
    <property type="match status" value="1"/>
</dbReference>
<dbReference type="InterPro" id="IPR033907">
    <property type="entry name" value="Endolysin_autolysin"/>
</dbReference>
<dbReference type="GO" id="GO:0003796">
    <property type="term" value="F:lysozyme activity"/>
    <property type="evidence" value="ECO:0007669"/>
    <property type="project" value="UniProtKB-EC"/>
</dbReference>
<comment type="catalytic activity">
    <reaction evidence="1 7">
        <text>Hydrolysis of (1-&gt;4)-beta-linkages between N-acetylmuramic acid and N-acetyl-D-glucosamine residues in a peptidoglycan and between N-acetyl-D-glucosamine residues in chitodextrins.</text>
        <dbReference type="EC" id="3.2.1.17"/>
    </reaction>
</comment>
<evidence type="ECO:0000256" key="3">
    <source>
        <dbReference type="ARBA" id="ARBA00022638"/>
    </source>
</evidence>
<accession>A0ABN9KH67</accession>
<dbReference type="InterPro" id="IPR051018">
    <property type="entry name" value="Bacteriophage_GH24"/>
</dbReference>
<keyword evidence="2 7" id="KW-0929">Antimicrobial</keyword>
<protein>
    <recommendedName>
        <fullName evidence="7">Lysozyme</fullName>
        <ecNumber evidence="7">3.2.1.17</ecNumber>
    </recommendedName>
</protein>
<keyword evidence="5" id="KW-1035">Host cytoplasm</keyword>
<keyword evidence="9" id="KW-1185">Reference proteome</keyword>
<evidence type="ECO:0000256" key="7">
    <source>
        <dbReference type="RuleBase" id="RU003788"/>
    </source>
</evidence>
<gene>
    <name evidence="8" type="primary">rrrD</name>
    <name evidence="8" type="ORF">R77569_04571</name>
</gene>
<proteinExistence type="inferred from homology"/>
<evidence type="ECO:0000256" key="6">
    <source>
        <dbReference type="ARBA" id="ARBA00023295"/>
    </source>
</evidence>
<name>A0ABN9KH67_9RALS</name>
<sequence>MAEQMKTSPAGIALIKSFEKCRLVAYRDAVGVLTIGWGHTGNVWLGMVVTQEQADALLAADIQRFEKGVAALLKVPVTQGQFDALVSFAFNCGLGNLGSSTLLRKLNAGDVDGAAAEFPRWNKAGGSVLRGLTLRRDAERQLFLS</sequence>
<comment type="caution">
    <text evidence="8">The sequence shown here is derived from an EMBL/GenBank/DDBJ whole genome shotgun (WGS) entry which is preliminary data.</text>
</comment>
<dbReference type="EC" id="3.2.1.17" evidence="7"/>
<organism evidence="8 9">
    <name type="scientific">Ralstonia mannitolilytica</name>
    <dbReference type="NCBI Taxonomy" id="105219"/>
    <lineage>
        <taxon>Bacteria</taxon>
        <taxon>Pseudomonadati</taxon>
        <taxon>Pseudomonadota</taxon>
        <taxon>Betaproteobacteria</taxon>
        <taxon>Burkholderiales</taxon>
        <taxon>Burkholderiaceae</taxon>
        <taxon>Ralstonia</taxon>
    </lineage>
</organism>
<dbReference type="EMBL" id="CAUDKV010000027">
    <property type="protein sequence ID" value="CAJ0896177.1"/>
    <property type="molecule type" value="Genomic_DNA"/>
</dbReference>
<dbReference type="InterPro" id="IPR023346">
    <property type="entry name" value="Lysozyme-like_dom_sf"/>
</dbReference>
<evidence type="ECO:0000313" key="8">
    <source>
        <dbReference type="EMBL" id="CAJ0896177.1"/>
    </source>
</evidence>
<evidence type="ECO:0000256" key="4">
    <source>
        <dbReference type="ARBA" id="ARBA00022801"/>
    </source>
</evidence>
<dbReference type="InterPro" id="IPR023347">
    <property type="entry name" value="Lysozyme_dom_sf"/>
</dbReference>
<comment type="similarity">
    <text evidence="7">Belongs to the glycosyl hydrolase 24 family.</text>
</comment>
<dbReference type="Pfam" id="PF00959">
    <property type="entry name" value="Phage_lysozyme"/>
    <property type="match status" value="1"/>
</dbReference>
<dbReference type="RefSeq" id="WP_316897237.1">
    <property type="nucleotide sequence ID" value="NZ_CAUDKV010000027.1"/>
</dbReference>
<dbReference type="Proteomes" id="UP001190452">
    <property type="component" value="Unassembled WGS sequence"/>
</dbReference>
<dbReference type="Gene3D" id="1.10.530.40">
    <property type="match status" value="1"/>
</dbReference>
<reference evidence="8 9" key="1">
    <citation type="submission" date="2023-07" db="EMBL/GenBank/DDBJ databases">
        <authorList>
            <person name="Peeters C."/>
        </authorList>
    </citation>
    <scope>NUCLEOTIDE SEQUENCE [LARGE SCALE GENOMIC DNA]</scope>
    <source>
        <strain evidence="8 9">R-77569</strain>
    </source>
</reference>
<keyword evidence="6 7" id="KW-0326">Glycosidase</keyword>
<keyword evidence="4 7" id="KW-0378">Hydrolase</keyword>
<dbReference type="InterPro" id="IPR034690">
    <property type="entry name" value="Endolysin_T4_type"/>
</dbReference>
<evidence type="ECO:0000256" key="1">
    <source>
        <dbReference type="ARBA" id="ARBA00000632"/>
    </source>
</evidence>
<dbReference type="PANTHER" id="PTHR38107:SF3">
    <property type="entry name" value="LYSOZYME RRRD-RELATED"/>
    <property type="match status" value="1"/>
</dbReference>
<dbReference type="SUPFAM" id="SSF53955">
    <property type="entry name" value="Lysozyme-like"/>
    <property type="match status" value="1"/>
</dbReference>
<dbReference type="CDD" id="cd00737">
    <property type="entry name" value="lyz_endolysin_autolysin"/>
    <property type="match status" value="1"/>
</dbReference>